<feature type="non-terminal residue" evidence="3">
    <location>
        <position position="1"/>
    </location>
</feature>
<feature type="transmembrane region" description="Helical" evidence="1">
    <location>
        <begin position="26"/>
        <end position="49"/>
    </location>
</feature>
<name>A0A6A6EYE3_9PEZI</name>
<keyword evidence="4" id="KW-1185">Reference proteome</keyword>
<dbReference type="GO" id="GO:0003676">
    <property type="term" value="F:nucleic acid binding"/>
    <property type="evidence" value="ECO:0007669"/>
    <property type="project" value="InterPro"/>
</dbReference>
<keyword evidence="1" id="KW-0812">Transmembrane</keyword>
<feature type="domain" description="DEAD/DEAH-box helicase" evidence="2">
    <location>
        <begin position="2"/>
        <end position="53"/>
    </location>
</feature>
<accession>A0A6A6EYE3</accession>
<dbReference type="InterPro" id="IPR027417">
    <property type="entry name" value="P-loop_NTPase"/>
</dbReference>
<dbReference type="Gene3D" id="3.40.50.300">
    <property type="entry name" value="P-loop containing nucleotide triphosphate hydrolases"/>
    <property type="match status" value="1"/>
</dbReference>
<reference evidence="3" key="1">
    <citation type="journal article" date="2020" name="Stud. Mycol.">
        <title>101 Dothideomycetes genomes: a test case for predicting lifestyles and emergence of pathogens.</title>
        <authorList>
            <person name="Haridas S."/>
            <person name="Albert R."/>
            <person name="Binder M."/>
            <person name="Bloem J."/>
            <person name="Labutti K."/>
            <person name="Salamov A."/>
            <person name="Andreopoulos B."/>
            <person name="Baker S."/>
            <person name="Barry K."/>
            <person name="Bills G."/>
            <person name="Bluhm B."/>
            <person name="Cannon C."/>
            <person name="Castanera R."/>
            <person name="Culley D."/>
            <person name="Daum C."/>
            <person name="Ezra D."/>
            <person name="Gonzalez J."/>
            <person name="Henrissat B."/>
            <person name="Kuo A."/>
            <person name="Liang C."/>
            <person name="Lipzen A."/>
            <person name="Lutzoni F."/>
            <person name="Magnuson J."/>
            <person name="Mondo S."/>
            <person name="Nolan M."/>
            <person name="Ohm R."/>
            <person name="Pangilinan J."/>
            <person name="Park H.-J."/>
            <person name="Ramirez L."/>
            <person name="Alfaro M."/>
            <person name="Sun H."/>
            <person name="Tritt A."/>
            <person name="Yoshinaga Y."/>
            <person name="Zwiers L.-H."/>
            <person name="Turgeon B."/>
            <person name="Goodwin S."/>
            <person name="Spatafora J."/>
            <person name="Crous P."/>
            <person name="Grigoriev I."/>
        </authorList>
    </citation>
    <scope>NUCLEOTIDE SEQUENCE</scope>
    <source>
        <strain evidence="3">SCOH1-5</strain>
    </source>
</reference>
<dbReference type="SUPFAM" id="SSF52540">
    <property type="entry name" value="P-loop containing nucleoside triphosphate hydrolases"/>
    <property type="match status" value="1"/>
</dbReference>
<evidence type="ECO:0000259" key="2">
    <source>
        <dbReference type="Pfam" id="PF00270"/>
    </source>
</evidence>
<dbReference type="GO" id="GO:0005524">
    <property type="term" value="F:ATP binding"/>
    <property type="evidence" value="ECO:0007669"/>
    <property type="project" value="InterPro"/>
</dbReference>
<organism evidence="3 4">
    <name type="scientific">Cercospora zeae-maydis SCOH1-5</name>
    <dbReference type="NCBI Taxonomy" id="717836"/>
    <lineage>
        <taxon>Eukaryota</taxon>
        <taxon>Fungi</taxon>
        <taxon>Dikarya</taxon>
        <taxon>Ascomycota</taxon>
        <taxon>Pezizomycotina</taxon>
        <taxon>Dothideomycetes</taxon>
        <taxon>Dothideomycetidae</taxon>
        <taxon>Mycosphaerellales</taxon>
        <taxon>Mycosphaerellaceae</taxon>
        <taxon>Cercospora</taxon>
    </lineage>
</organism>
<dbReference type="EMBL" id="ML992753">
    <property type="protein sequence ID" value="KAF2206183.1"/>
    <property type="molecule type" value="Genomic_DNA"/>
</dbReference>
<keyword evidence="1" id="KW-1133">Transmembrane helix</keyword>
<dbReference type="AlphaFoldDB" id="A0A6A6EYE3"/>
<dbReference type="OrthoDB" id="2608216at2759"/>
<proteinExistence type="predicted"/>
<evidence type="ECO:0000313" key="3">
    <source>
        <dbReference type="EMBL" id="KAF2206183.1"/>
    </source>
</evidence>
<dbReference type="Proteomes" id="UP000799539">
    <property type="component" value="Unassembled WGS sequence"/>
</dbReference>
<sequence>QALEAITSEQNEEVVVVIATGSGKSLLFMLPCLLPIATVTILILPLISLRSNII</sequence>
<dbReference type="Pfam" id="PF00270">
    <property type="entry name" value="DEAD"/>
    <property type="match status" value="1"/>
</dbReference>
<evidence type="ECO:0000256" key="1">
    <source>
        <dbReference type="SAM" id="Phobius"/>
    </source>
</evidence>
<keyword evidence="1" id="KW-0472">Membrane</keyword>
<protein>
    <recommendedName>
        <fullName evidence="2">DEAD/DEAH-box helicase domain-containing protein</fullName>
    </recommendedName>
</protein>
<dbReference type="InterPro" id="IPR011545">
    <property type="entry name" value="DEAD/DEAH_box_helicase_dom"/>
</dbReference>
<evidence type="ECO:0000313" key="4">
    <source>
        <dbReference type="Proteomes" id="UP000799539"/>
    </source>
</evidence>
<gene>
    <name evidence="3" type="ORF">CERZMDRAFT_53740</name>
</gene>